<comment type="caution">
    <text evidence="2">The sequence shown here is derived from an EMBL/GenBank/DDBJ whole genome shotgun (WGS) entry which is preliminary data.</text>
</comment>
<dbReference type="RefSeq" id="XP_060440075.1">
    <property type="nucleotide sequence ID" value="XM_060591332.1"/>
</dbReference>
<proteinExistence type="predicted"/>
<feature type="signal peptide" evidence="1">
    <location>
        <begin position="1"/>
        <end position="24"/>
    </location>
</feature>
<dbReference type="EMBL" id="JAHMHQ010000026">
    <property type="protein sequence ID" value="KAK1624080.1"/>
    <property type="molecule type" value="Genomic_DNA"/>
</dbReference>
<organism evidence="2 3">
    <name type="scientific">Colletotrichum phormii</name>
    <dbReference type="NCBI Taxonomy" id="359342"/>
    <lineage>
        <taxon>Eukaryota</taxon>
        <taxon>Fungi</taxon>
        <taxon>Dikarya</taxon>
        <taxon>Ascomycota</taxon>
        <taxon>Pezizomycotina</taxon>
        <taxon>Sordariomycetes</taxon>
        <taxon>Hypocreomycetidae</taxon>
        <taxon>Glomerellales</taxon>
        <taxon>Glomerellaceae</taxon>
        <taxon>Colletotrichum</taxon>
        <taxon>Colletotrichum acutatum species complex</taxon>
    </lineage>
</organism>
<accession>A0AAI9ZGE9</accession>
<name>A0AAI9ZGE9_9PEZI</name>
<keyword evidence="3" id="KW-1185">Reference proteome</keyword>
<protein>
    <recommendedName>
        <fullName evidence="4">Secreted protein</fullName>
    </recommendedName>
</protein>
<keyword evidence="1" id="KW-0732">Signal</keyword>
<evidence type="ECO:0000313" key="3">
    <source>
        <dbReference type="Proteomes" id="UP001243989"/>
    </source>
</evidence>
<dbReference type="GeneID" id="85476194"/>
<evidence type="ECO:0008006" key="4">
    <source>
        <dbReference type="Google" id="ProtNLM"/>
    </source>
</evidence>
<dbReference type="AlphaFoldDB" id="A0AAI9ZGE9"/>
<evidence type="ECO:0000256" key="1">
    <source>
        <dbReference type="SAM" id="SignalP"/>
    </source>
</evidence>
<reference evidence="2" key="1">
    <citation type="submission" date="2021-06" db="EMBL/GenBank/DDBJ databases">
        <title>Comparative genomics, transcriptomics and evolutionary studies reveal genomic signatures of adaptation to plant cell wall in hemibiotrophic fungi.</title>
        <authorList>
            <consortium name="DOE Joint Genome Institute"/>
            <person name="Baroncelli R."/>
            <person name="Diaz J.F."/>
            <person name="Benocci T."/>
            <person name="Peng M."/>
            <person name="Battaglia E."/>
            <person name="Haridas S."/>
            <person name="Andreopoulos W."/>
            <person name="Labutti K."/>
            <person name="Pangilinan J."/>
            <person name="Floch G.L."/>
            <person name="Makela M.R."/>
            <person name="Henrissat B."/>
            <person name="Grigoriev I.V."/>
            <person name="Crouch J.A."/>
            <person name="De Vries R.P."/>
            <person name="Sukno S.A."/>
            <person name="Thon M.R."/>
        </authorList>
    </citation>
    <scope>NUCLEOTIDE SEQUENCE</scope>
    <source>
        <strain evidence="2">CBS 102054</strain>
    </source>
</reference>
<sequence>MIKRRLPPILPSIIWSGLVCFVDSLFHSRSIPEVGGLAENSCQSDSVRIRSDKYQKVCPWPRLGMRLSARWIAWSASRLGQTLSGKLTTKRCHDIDSRLNSGDPSS</sequence>
<gene>
    <name evidence="2" type="ORF">BDP81DRAFT_438623</name>
</gene>
<evidence type="ECO:0000313" key="2">
    <source>
        <dbReference type="EMBL" id="KAK1624080.1"/>
    </source>
</evidence>
<feature type="chain" id="PRO_5042560143" description="Secreted protein" evidence="1">
    <location>
        <begin position="25"/>
        <end position="106"/>
    </location>
</feature>
<dbReference type="Proteomes" id="UP001243989">
    <property type="component" value="Unassembled WGS sequence"/>
</dbReference>